<keyword evidence="1" id="KW-0175">Coiled coil</keyword>
<name>A0A3F3GZC4_9LACO</name>
<evidence type="ECO:0000256" key="2">
    <source>
        <dbReference type="SAM" id="Phobius"/>
    </source>
</evidence>
<keyword evidence="2" id="KW-1133">Transmembrane helix</keyword>
<dbReference type="EMBL" id="DF968081">
    <property type="protein sequence ID" value="GAP04295.1"/>
    <property type="molecule type" value="Genomic_DNA"/>
</dbReference>
<evidence type="ECO:0000256" key="1">
    <source>
        <dbReference type="SAM" id="Coils"/>
    </source>
</evidence>
<organism evidence="3">
    <name type="scientific">Fructobacillus tropaeoli</name>
    <dbReference type="NCBI Taxonomy" id="709323"/>
    <lineage>
        <taxon>Bacteria</taxon>
        <taxon>Bacillati</taxon>
        <taxon>Bacillota</taxon>
        <taxon>Bacilli</taxon>
        <taxon>Lactobacillales</taxon>
        <taxon>Lactobacillaceae</taxon>
        <taxon>Fructobacillus</taxon>
    </lineage>
</organism>
<dbReference type="Proteomes" id="UP000064514">
    <property type="component" value="Unassembled WGS sequence"/>
</dbReference>
<feature type="transmembrane region" description="Helical" evidence="2">
    <location>
        <begin position="65"/>
        <end position="85"/>
    </location>
</feature>
<accession>A0A3F3GZC4</accession>
<dbReference type="RefSeq" id="WP_059393726.1">
    <property type="nucleotide sequence ID" value="NZ_CAUZLX010000006.1"/>
</dbReference>
<feature type="transmembrane region" description="Helical" evidence="2">
    <location>
        <begin position="91"/>
        <end position="107"/>
    </location>
</feature>
<keyword evidence="2" id="KW-0812">Transmembrane</keyword>
<feature type="coiled-coil region" evidence="1">
    <location>
        <begin position="14"/>
        <end position="55"/>
    </location>
</feature>
<dbReference type="STRING" id="709323.GCA_001047135_00838"/>
<reference evidence="3" key="1">
    <citation type="journal article" date="2015" name="BMC Genomics">
        <title>Comparative genomics of Fructobacillus spp. and Leuconostoc spp. reveals niche-specific evolution of Fructobacillus spp.</title>
        <authorList>
            <person name="Endo A."/>
            <person name="Tanizawa Y."/>
            <person name="Tanaka N."/>
            <person name="Maeno S."/>
            <person name="Kumar H."/>
            <person name="Shiwa Y."/>
            <person name="Okada S."/>
            <person name="Yoshikawa H."/>
            <person name="Dicks L."/>
            <person name="Nakagawa J."/>
            <person name="Arita M."/>
        </authorList>
    </citation>
    <scope>NUCLEOTIDE SEQUENCE [LARGE SCALE GENOMIC DNA]</scope>
    <source>
        <strain evidence="3">F214-1</strain>
    </source>
</reference>
<dbReference type="AlphaFoldDB" id="A0A3F3GZC4"/>
<evidence type="ECO:0000313" key="3">
    <source>
        <dbReference type="EMBL" id="GAP04295.1"/>
    </source>
</evidence>
<proteinExistence type="predicted"/>
<keyword evidence="2" id="KW-0472">Membrane</keyword>
<protein>
    <submittedName>
        <fullName evidence="3">Uncharacterized protein</fullName>
    </submittedName>
</protein>
<sequence length="113" mass="13065">MKLFNWSNKKDQQDKEIQTQVDFLQAENDQLLDQVESLKLDISEARSENEHLKEALNRSTFRQGLIKMSIGMGILIVSYALLVLVGERNTNLPWLLLIEAVFLFLMLNRGESK</sequence>
<gene>
    <name evidence="3" type="ORF">FTRO_0040310</name>
</gene>